<name>A0A0K2GEG8_NITMO</name>
<dbReference type="RefSeq" id="WP_053380308.1">
    <property type="nucleotide sequence ID" value="NZ_CP011801.1"/>
</dbReference>
<organism evidence="1 2">
    <name type="scientific">Nitrospira moscoviensis</name>
    <dbReference type="NCBI Taxonomy" id="42253"/>
    <lineage>
        <taxon>Bacteria</taxon>
        <taxon>Pseudomonadati</taxon>
        <taxon>Nitrospirota</taxon>
        <taxon>Nitrospiria</taxon>
        <taxon>Nitrospirales</taxon>
        <taxon>Nitrospiraceae</taxon>
        <taxon>Nitrospira</taxon>
    </lineage>
</organism>
<dbReference type="OrthoDB" id="7977750at2"/>
<evidence type="ECO:0000313" key="1">
    <source>
        <dbReference type="EMBL" id="ALA59254.1"/>
    </source>
</evidence>
<dbReference type="Proteomes" id="UP000069205">
    <property type="component" value="Chromosome"/>
</dbReference>
<protein>
    <recommendedName>
        <fullName evidence="3">Transporter</fullName>
    </recommendedName>
</protein>
<accession>A0A0K2GEG8</accession>
<dbReference type="KEGG" id="nmv:NITMOv2_2846"/>
<keyword evidence="2" id="KW-1185">Reference proteome</keyword>
<dbReference type="AlphaFoldDB" id="A0A0K2GEG8"/>
<dbReference type="STRING" id="42253.NITMOv2_2846"/>
<gene>
    <name evidence="1" type="ORF">NITMOv2_2846</name>
</gene>
<evidence type="ECO:0008006" key="3">
    <source>
        <dbReference type="Google" id="ProtNLM"/>
    </source>
</evidence>
<evidence type="ECO:0000313" key="2">
    <source>
        <dbReference type="Proteomes" id="UP000069205"/>
    </source>
</evidence>
<dbReference type="EMBL" id="CP011801">
    <property type="protein sequence ID" value="ALA59254.1"/>
    <property type="molecule type" value="Genomic_DNA"/>
</dbReference>
<proteinExistence type="predicted"/>
<reference evidence="1 2" key="1">
    <citation type="journal article" date="2015" name="Proc. Natl. Acad. Sci. U.S.A.">
        <title>Expanded metabolic versatility of ubiquitous nitrite-oxidizing bacteria from the genus Nitrospira.</title>
        <authorList>
            <person name="Koch H."/>
            <person name="Lucker S."/>
            <person name="Albertsen M."/>
            <person name="Kitzinger K."/>
            <person name="Herbold C."/>
            <person name="Spieck E."/>
            <person name="Nielsen P.H."/>
            <person name="Wagner M."/>
            <person name="Daims H."/>
        </authorList>
    </citation>
    <scope>NUCLEOTIDE SEQUENCE [LARGE SCALE GENOMIC DNA]</scope>
    <source>
        <strain evidence="1 2">NSP M-1</strain>
    </source>
</reference>
<sequence>MIRLPFSWLRLVLLLGVQLRAVLMPTVVFAADHTNLEENIPTQIEDAYPLPYLNREIQAFGRYEQDREGRDLFRLEPRMEFGFARNWQARIGTPFLLGNGDRTGSRNLIAEAMYNFNQESRLLPAIALSGRLDVPTGLSSTGLDTHVRFLATKTIPYTSLFQRVHVNVSWVRNSDPMSDERQNRYIAIVGYSARVARATVFITDYVREQQRRKGYDSNILELGLRQIINPLTVLALGVGAGIAEDSPEMRVTIGLQYSF</sequence>
<dbReference type="PATRIC" id="fig|42253.5.peg.2814"/>